<dbReference type="PANTHER" id="PTHR48207:SF3">
    <property type="entry name" value="SUCCINATE--HYDROXYMETHYLGLUTARATE COA-TRANSFERASE"/>
    <property type="match status" value="1"/>
</dbReference>
<keyword evidence="1 2" id="KW-0808">Transferase</keyword>
<dbReference type="InterPro" id="IPR023606">
    <property type="entry name" value="CoA-Trfase_III_dom_1_sf"/>
</dbReference>
<dbReference type="Proteomes" id="UP000035963">
    <property type="component" value="Unassembled WGS sequence"/>
</dbReference>
<dbReference type="Gene3D" id="3.30.1540.10">
    <property type="entry name" value="formyl-coa transferase, domain 3"/>
    <property type="match status" value="1"/>
</dbReference>
<sequence>MALPLQGVKVLDLTRALAGPFCSMILGDLGADVIKVEPAPSGDMVRTWGPFAGGISAYYLSCNRNKRGIAVDFRKPAALDLLRNMASTADVVLENFKTGTMESMGLGYETLSALNPRLVYGNITGYGRSGPAANWPGFDQVAQGYSGLMSLTGMPEAGPTRVGIAIGDMTAGMWTAMGVLAALLSRQVTNRGQRVESSLLSGLVAMLGVQGQRFLSAGEIPEPTGNHHPVIAPYGVFEAQDGALNLAPGTPDMWVKLCELLGLEHIMADPRFVTNEQRMQHREALKEVIDTKLRTRTRAEWTGELRRLGIPAGPINNLEDVFADPQVVHCGLVEEVAHSTIGQLKQVASAIRMSEMTEGSVRMPPPMLGEHTIGVLGEYGFSDEQIDAWLTSQVVLQHEHALG</sequence>
<gene>
    <name evidence="2" type="ORF">EOS_38765</name>
</gene>
<dbReference type="RefSeq" id="WP_047897535.1">
    <property type="nucleotide sequence ID" value="NZ_AEJF01000236.1"/>
</dbReference>
<reference evidence="2 3" key="1">
    <citation type="journal article" date="2015" name="Genome Announc.">
        <title>Draft Genome Sequence of Burkholderia sp. Strain PML1(12), an Ectomycorrhizosphere-Inhabiting Bacterium with Effective Mineral-Weathering Ability.</title>
        <authorList>
            <person name="Uroz S."/>
            <person name="Oger P."/>
        </authorList>
    </citation>
    <scope>NUCLEOTIDE SEQUENCE [LARGE SCALE GENOMIC DNA]</scope>
    <source>
        <strain evidence="3">PML1(12)</strain>
    </source>
</reference>
<accession>A0A0J1CK01</accession>
<dbReference type="SUPFAM" id="SSF89796">
    <property type="entry name" value="CoA-transferase family III (CaiB/BaiF)"/>
    <property type="match status" value="1"/>
</dbReference>
<dbReference type="InterPro" id="IPR050483">
    <property type="entry name" value="CoA-transferase_III_domain"/>
</dbReference>
<dbReference type="InterPro" id="IPR044855">
    <property type="entry name" value="CoA-Trfase_III_dom3_sf"/>
</dbReference>
<evidence type="ECO:0000313" key="3">
    <source>
        <dbReference type="Proteomes" id="UP000035963"/>
    </source>
</evidence>
<keyword evidence="3" id="KW-1185">Reference proteome</keyword>
<proteinExistence type="predicted"/>
<protein>
    <submittedName>
        <fullName evidence="2">CaiB/baiF CoA-transferase</fullName>
    </submittedName>
</protein>
<evidence type="ECO:0000313" key="2">
    <source>
        <dbReference type="EMBL" id="KLU20884.1"/>
    </source>
</evidence>
<evidence type="ECO:0000256" key="1">
    <source>
        <dbReference type="ARBA" id="ARBA00022679"/>
    </source>
</evidence>
<dbReference type="AlphaFoldDB" id="A0A0J1CK01"/>
<name>A0A0J1CK01_9BURK</name>
<dbReference type="PATRIC" id="fig|908627.4.peg.8683"/>
<dbReference type="PANTHER" id="PTHR48207">
    <property type="entry name" value="SUCCINATE--HYDROXYMETHYLGLUTARATE COA-TRANSFERASE"/>
    <property type="match status" value="1"/>
</dbReference>
<dbReference type="EMBL" id="AEJF01000236">
    <property type="protein sequence ID" value="KLU20884.1"/>
    <property type="molecule type" value="Genomic_DNA"/>
</dbReference>
<dbReference type="GO" id="GO:0008410">
    <property type="term" value="F:CoA-transferase activity"/>
    <property type="evidence" value="ECO:0007669"/>
    <property type="project" value="TreeGrafter"/>
</dbReference>
<comment type="caution">
    <text evidence="2">The sequence shown here is derived from an EMBL/GenBank/DDBJ whole genome shotgun (WGS) entry which is preliminary data.</text>
</comment>
<organism evidence="2 3">
    <name type="scientific">Caballeronia mineralivorans PML1(12)</name>
    <dbReference type="NCBI Taxonomy" id="908627"/>
    <lineage>
        <taxon>Bacteria</taxon>
        <taxon>Pseudomonadati</taxon>
        <taxon>Pseudomonadota</taxon>
        <taxon>Betaproteobacteria</taxon>
        <taxon>Burkholderiales</taxon>
        <taxon>Burkholderiaceae</taxon>
        <taxon>Caballeronia</taxon>
    </lineage>
</organism>
<dbReference type="Pfam" id="PF02515">
    <property type="entry name" value="CoA_transf_3"/>
    <property type="match status" value="1"/>
</dbReference>
<dbReference type="InterPro" id="IPR003673">
    <property type="entry name" value="CoA-Trfase_fam_III"/>
</dbReference>
<dbReference type="Gene3D" id="3.40.50.10540">
    <property type="entry name" value="Crotonobetainyl-coa:carnitine coa-transferase, domain 1"/>
    <property type="match status" value="1"/>
</dbReference>
<dbReference type="OrthoDB" id="5294844at2"/>